<sequence>MNNRNRGGAKVIAVIIISVLIMLLLSAGAYLALTDLNLVGKANNLVKRIDIGSFFDDGKAAKTEFESVNSQQRFDGYAFLQENEKQAYIQIVQMLNDFDEDVKVRNVNTTEIERVLSAIDYDYPEIFWAGEFSYYFDEIDQSVSKVMVAYPYDEAEKDRRQVEIDAAFGEYSAGINNNMSEYEKVKYTYEYVIKNTVYREDLEDDQNIYSVFGKKGSVCAGYSKAIQYLLKRIGIECSYVAGEAIGQGAHAWNIVRVDGDYYYLDATWGEFNNEDNEDPEKSIFYDYFCVTSAELLKSHQLDQSLITYPELTATAANYFVKENKIYDLNKKSEQNRFEGDLETAINEGEKYFHYAITDANSIGTAENLMDEILGSYYWFSSDDNMSNTVELY</sequence>
<dbReference type="AlphaFoldDB" id="H6LGF0"/>
<dbReference type="SUPFAM" id="SSF54001">
    <property type="entry name" value="Cysteine proteinases"/>
    <property type="match status" value="1"/>
</dbReference>
<proteinExistence type="predicted"/>
<dbReference type="SMART" id="SM00460">
    <property type="entry name" value="TGc"/>
    <property type="match status" value="1"/>
</dbReference>
<keyword evidence="1" id="KW-1133">Transmembrane helix</keyword>
<protein>
    <recommendedName>
        <fullName evidence="2">Transglutaminase-like domain-containing protein</fullName>
    </recommendedName>
</protein>
<dbReference type="EMBL" id="CP002987">
    <property type="protein sequence ID" value="AFA47086.1"/>
    <property type="molecule type" value="Genomic_DNA"/>
</dbReference>
<dbReference type="Proteomes" id="UP000007177">
    <property type="component" value="Chromosome"/>
</dbReference>
<keyword evidence="1" id="KW-0472">Membrane</keyword>
<organism evidence="3 4">
    <name type="scientific">Acetobacterium woodii (strain ATCC 29683 / DSM 1030 / JCM 2381 / KCTC 1655 / WB1)</name>
    <dbReference type="NCBI Taxonomy" id="931626"/>
    <lineage>
        <taxon>Bacteria</taxon>
        <taxon>Bacillati</taxon>
        <taxon>Bacillota</taxon>
        <taxon>Clostridia</taxon>
        <taxon>Eubacteriales</taxon>
        <taxon>Eubacteriaceae</taxon>
        <taxon>Acetobacterium</taxon>
    </lineage>
</organism>
<dbReference type="InterPro" id="IPR002931">
    <property type="entry name" value="Transglutaminase-like"/>
</dbReference>
<dbReference type="Gene3D" id="3.10.620.30">
    <property type="match status" value="1"/>
</dbReference>
<dbReference type="OrthoDB" id="9788327at2"/>
<reference evidence="4" key="1">
    <citation type="submission" date="2011-07" db="EMBL/GenBank/DDBJ databases">
        <title>Complete genome sequence of Acetobacterium woodii.</title>
        <authorList>
            <person name="Poehlein A."/>
            <person name="Schmidt S."/>
            <person name="Kaster A.-K."/>
            <person name="Goenrich M."/>
            <person name="Vollmers J."/>
            <person name="Thuermer A."/>
            <person name="Gottschalk G."/>
            <person name="Thauer R.K."/>
            <person name="Daniel R."/>
            <person name="Mueller V."/>
        </authorList>
    </citation>
    <scope>NUCLEOTIDE SEQUENCE [LARGE SCALE GENOMIC DNA]</scope>
    <source>
        <strain evidence="4">ATCC 29683 / DSM 1030 / JCM 2381 / KCTC 1655 / WB1</strain>
    </source>
</reference>
<dbReference type="InterPro" id="IPR052557">
    <property type="entry name" value="CAP/Cytokinesis_protein"/>
</dbReference>
<dbReference type="HOGENOM" id="CLU_044957_2_0_9"/>
<feature type="transmembrane region" description="Helical" evidence="1">
    <location>
        <begin position="12"/>
        <end position="33"/>
    </location>
</feature>
<reference evidence="3 4" key="2">
    <citation type="journal article" date="2012" name="PLoS ONE">
        <title>An ancient pathway combining carbon dioxide fixation with the generation and utilization of a sodium ion gradient for ATP synthesis.</title>
        <authorList>
            <person name="Poehlein A."/>
            <person name="Schmidt S."/>
            <person name="Kaster A.K."/>
            <person name="Goenrich M."/>
            <person name="Vollmers J."/>
            <person name="Thurmer A."/>
            <person name="Bertsch J."/>
            <person name="Schuchmann K."/>
            <person name="Voigt B."/>
            <person name="Hecker M."/>
            <person name="Daniel R."/>
            <person name="Thauer R.K."/>
            <person name="Gottschalk G."/>
            <person name="Muller V."/>
        </authorList>
    </citation>
    <scope>NUCLEOTIDE SEQUENCE [LARGE SCALE GENOMIC DNA]</scope>
    <source>
        <strain evidence="4">ATCC 29683 / DSM 1030 / JCM 2381 / KCTC 1655 / WB1</strain>
    </source>
</reference>
<dbReference type="KEGG" id="awo:Awo_c02770"/>
<feature type="domain" description="Transglutaminase-like" evidence="2">
    <location>
        <begin position="211"/>
        <end position="268"/>
    </location>
</feature>
<accession>H6LGF0</accession>
<dbReference type="InterPro" id="IPR038765">
    <property type="entry name" value="Papain-like_cys_pep_sf"/>
</dbReference>
<keyword evidence="1" id="KW-0812">Transmembrane</keyword>
<evidence type="ECO:0000259" key="2">
    <source>
        <dbReference type="SMART" id="SM00460"/>
    </source>
</evidence>
<dbReference type="PANTHER" id="PTHR46333:SF2">
    <property type="entry name" value="CYTOKINESIS PROTEIN 3"/>
    <property type="match status" value="1"/>
</dbReference>
<name>H6LGF0_ACEWD</name>
<gene>
    <name evidence="3" type="ordered locus">Awo_c02770</name>
</gene>
<dbReference type="GO" id="GO:0005737">
    <property type="term" value="C:cytoplasm"/>
    <property type="evidence" value="ECO:0007669"/>
    <property type="project" value="TreeGrafter"/>
</dbReference>
<dbReference type="Pfam" id="PF01841">
    <property type="entry name" value="Transglut_core"/>
    <property type="match status" value="1"/>
</dbReference>
<dbReference type="eggNOG" id="COG5279">
    <property type="taxonomic scope" value="Bacteria"/>
</dbReference>
<evidence type="ECO:0000313" key="3">
    <source>
        <dbReference type="EMBL" id="AFA47086.1"/>
    </source>
</evidence>
<dbReference type="RefSeq" id="WP_014354689.1">
    <property type="nucleotide sequence ID" value="NC_016894.1"/>
</dbReference>
<dbReference type="PANTHER" id="PTHR46333">
    <property type="entry name" value="CYTOKINESIS PROTEIN 3"/>
    <property type="match status" value="1"/>
</dbReference>
<dbReference type="STRING" id="931626.Awo_c02770"/>
<evidence type="ECO:0000313" key="4">
    <source>
        <dbReference type="Proteomes" id="UP000007177"/>
    </source>
</evidence>
<keyword evidence="4" id="KW-1185">Reference proteome</keyword>
<evidence type="ECO:0000256" key="1">
    <source>
        <dbReference type="SAM" id="Phobius"/>
    </source>
</evidence>